<evidence type="ECO:0000259" key="2">
    <source>
        <dbReference type="PROSITE" id="PS51762"/>
    </source>
</evidence>
<keyword evidence="1" id="KW-0732">Signal</keyword>
<protein>
    <submittedName>
        <fullName evidence="3">Glycoside hydrolase family 16 protein</fullName>
    </submittedName>
</protein>
<dbReference type="Proteomes" id="UP000305067">
    <property type="component" value="Unassembled WGS sequence"/>
</dbReference>
<dbReference type="EMBL" id="ML178817">
    <property type="protein sequence ID" value="TFL05226.1"/>
    <property type="molecule type" value="Genomic_DNA"/>
</dbReference>
<dbReference type="InterPro" id="IPR050546">
    <property type="entry name" value="Glycosyl_Hydrlase_16"/>
</dbReference>
<dbReference type="GO" id="GO:0009251">
    <property type="term" value="P:glucan catabolic process"/>
    <property type="evidence" value="ECO:0007669"/>
    <property type="project" value="TreeGrafter"/>
</dbReference>
<gene>
    <name evidence="3" type="ORF">BDV98DRAFT_610798</name>
</gene>
<evidence type="ECO:0000313" key="3">
    <source>
        <dbReference type="EMBL" id="TFL05226.1"/>
    </source>
</evidence>
<dbReference type="STRING" id="1884261.A0A5C3QT74"/>
<evidence type="ECO:0000313" key="4">
    <source>
        <dbReference type="Proteomes" id="UP000305067"/>
    </source>
</evidence>
<dbReference type="Pfam" id="PF26113">
    <property type="entry name" value="GH16_XgeA"/>
    <property type="match status" value="1"/>
</dbReference>
<feature type="chain" id="PRO_5022954793" evidence="1">
    <location>
        <begin position="20"/>
        <end position="338"/>
    </location>
</feature>
<dbReference type="GO" id="GO:0004553">
    <property type="term" value="F:hydrolase activity, hydrolyzing O-glycosyl compounds"/>
    <property type="evidence" value="ECO:0007669"/>
    <property type="project" value="InterPro"/>
</dbReference>
<dbReference type="OrthoDB" id="192832at2759"/>
<dbReference type="PANTHER" id="PTHR10963">
    <property type="entry name" value="GLYCOSYL HYDROLASE-RELATED"/>
    <property type="match status" value="1"/>
</dbReference>
<dbReference type="AlphaFoldDB" id="A0A5C3QT74"/>
<dbReference type="InterPro" id="IPR013320">
    <property type="entry name" value="ConA-like_dom_sf"/>
</dbReference>
<dbReference type="SUPFAM" id="SSF49899">
    <property type="entry name" value="Concanavalin A-like lectins/glucanases"/>
    <property type="match status" value="1"/>
</dbReference>
<feature type="domain" description="GH16" evidence="2">
    <location>
        <begin position="59"/>
        <end position="290"/>
    </location>
</feature>
<organism evidence="3 4">
    <name type="scientific">Pterulicium gracile</name>
    <dbReference type="NCBI Taxonomy" id="1884261"/>
    <lineage>
        <taxon>Eukaryota</taxon>
        <taxon>Fungi</taxon>
        <taxon>Dikarya</taxon>
        <taxon>Basidiomycota</taxon>
        <taxon>Agaricomycotina</taxon>
        <taxon>Agaricomycetes</taxon>
        <taxon>Agaricomycetidae</taxon>
        <taxon>Agaricales</taxon>
        <taxon>Pleurotineae</taxon>
        <taxon>Pterulaceae</taxon>
        <taxon>Pterulicium</taxon>
    </lineage>
</organism>
<proteinExistence type="predicted"/>
<sequence>MLFISSSLLVSVLPLLSYAKSNRSRSHTSIAKRYQTPHKNYVLDVKYQGADFFTEWDFFHWDDPTNGQVNYVNLEDATNRGLAYVQHDNSTVFGVDSTNDLPLNAKRDSVRISSKRRFSGGLFIADFNAMPHGCGTWPAYWSTGPEWPKAGEIDVIEGVNQQIANQYTMHTVDEGCSLQEVTTDLKTFTANLIHERCASKEGDNSGCAFKDSDEASYGKGLNEAGGGVFVHLWDQRGIKFWFFNRNSIPHDIVAGNPDPSSWGLPKAHLASTRCDVAKYFYEHVLVINTSLCGSYAGNVYQDQGCPGTCAERIMSAGNFVDAKWNVNHISVYQPAQSQ</sequence>
<keyword evidence="3" id="KW-0378">Hydrolase</keyword>
<keyword evidence="4" id="KW-1185">Reference proteome</keyword>
<dbReference type="Gene3D" id="2.60.120.200">
    <property type="match status" value="1"/>
</dbReference>
<dbReference type="PANTHER" id="PTHR10963:SF24">
    <property type="entry name" value="GLYCOSIDASE C21B10.07-RELATED"/>
    <property type="match status" value="1"/>
</dbReference>
<reference evidence="3 4" key="1">
    <citation type="journal article" date="2019" name="Nat. Ecol. Evol.">
        <title>Megaphylogeny resolves global patterns of mushroom evolution.</title>
        <authorList>
            <person name="Varga T."/>
            <person name="Krizsan K."/>
            <person name="Foldi C."/>
            <person name="Dima B."/>
            <person name="Sanchez-Garcia M."/>
            <person name="Sanchez-Ramirez S."/>
            <person name="Szollosi G.J."/>
            <person name="Szarkandi J.G."/>
            <person name="Papp V."/>
            <person name="Albert L."/>
            <person name="Andreopoulos W."/>
            <person name="Angelini C."/>
            <person name="Antonin V."/>
            <person name="Barry K.W."/>
            <person name="Bougher N.L."/>
            <person name="Buchanan P."/>
            <person name="Buyck B."/>
            <person name="Bense V."/>
            <person name="Catcheside P."/>
            <person name="Chovatia M."/>
            <person name="Cooper J."/>
            <person name="Damon W."/>
            <person name="Desjardin D."/>
            <person name="Finy P."/>
            <person name="Geml J."/>
            <person name="Haridas S."/>
            <person name="Hughes K."/>
            <person name="Justo A."/>
            <person name="Karasinski D."/>
            <person name="Kautmanova I."/>
            <person name="Kiss B."/>
            <person name="Kocsube S."/>
            <person name="Kotiranta H."/>
            <person name="LaButti K.M."/>
            <person name="Lechner B.E."/>
            <person name="Liimatainen K."/>
            <person name="Lipzen A."/>
            <person name="Lukacs Z."/>
            <person name="Mihaltcheva S."/>
            <person name="Morgado L.N."/>
            <person name="Niskanen T."/>
            <person name="Noordeloos M.E."/>
            <person name="Ohm R.A."/>
            <person name="Ortiz-Santana B."/>
            <person name="Ovrebo C."/>
            <person name="Racz N."/>
            <person name="Riley R."/>
            <person name="Savchenko A."/>
            <person name="Shiryaev A."/>
            <person name="Soop K."/>
            <person name="Spirin V."/>
            <person name="Szebenyi C."/>
            <person name="Tomsovsky M."/>
            <person name="Tulloss R.E."/>
            <person name="Uehling J."/>
            <person name="Grigoriev I.V."/>
            <person name="Vagvolgyi C."/>
            <person name="Papp T."/>
            <person name="Martin F.M."/>
            <person name="Miettinen O."/>
            <person name="Hibbett D.S."/>
            <person name="Nagy L.G."/>
        </authorList>
    </citation>
    <scope>NUCLEOTIDE SEQUENCE [LARGE SCALE GENOMIC DNA]</scope>
    <source>
        <strain evidence="3 4">CBS 309.79</strain>
    </source>
</reference>
<dbReference type="PROSITE" id="PS51762">
    <property type="entry name" value="GH16_2"/>
    <property type="match status" value="1"/>
</dbReference>
<dbReference type="InterPro" id="IPR000757">
    <property type="entry name" value="Beta-glucanase-like"/>
</dbReference>
<dbReference type="CDD" id="cd02181">
    <property type="entry name" value="GH16_fungal_Lam16A_glucanase"/>
    <property type="match status" value="1"/>
</dbReference>
<accession>A0A5C3QT74</accession>
<evidence type="ECO:0000256" key="1">
    <source>
        <dbReference type="SAM" id="SignalP"/>
    </source>
</evidence>
<name>A0A5C3QT74_9AGAR</name>
<feature type="signal peptide" evidence="1">
    <location>
        <begin position="1"/>
        <end position="19"/>
    </location>
</feature>